<gene>
    <name evidence="6" type="ORF">EV207_103121</name>
</gene>
<dbReference type="Gene3D" id="3.40.309.10">
    <property type="entry name" value="Aldehyde Dehydrogenase, Chain A, domain 2"/>
    <property type="match status" value="1"/>
</dbReference>
<dbReference type="Pfam" id="PF00171">
    <property type="entry name" value="Aldedh"/>
    <property type="match status" value="1"/>
</dbReference>
<comment type="similarity">
    <text evidence="1 4">Belongs to the aldehyde dehydrogenase family.</text>
</comment>
<keyword evidence="2 4" id="KW-0560">Oxidoreductase</keyword>
<feature type="domain" description="Aldehyde dehydrogenase" evidence="5">
    <location>
        <begin position="19"/>
        <end position="474"/>
    </location>
</feature>
<dbReference type="EMBL" id="SLXK01000003">
    <property type="protein sequence ID" value="TCP31238.1"/>
    <property type="molecule type" value="Genomic_DNA"/>
</dbReference>
<dbReference type="PANTHER" id="PTHR43353:SF5">
    <property type="entry name" value="SUCCINATE-SEMIALDEHYDE DEHYDROGENASE, MITOCHONDRIAL"/>
    <property type="match status" value="1"/>
</dbReference>
<dbReference type="Gene3D" id="3.40.605.10">
    <property type="entry name" value="Aldehyde Dehydrogenase, Chain A, domain 1"/>
    <property type="match status" value="1"/>
</dbReference>
<keyword evidence="7" id="KW-1185">Reference proteome</keyword>
<dbReference type="PROSITE" id="PS00687">
    <property type="entry name" value="ALDEHYDE_DEHYDR_GLU"/>
    <property type="match status" value="1"/>
</dbReference>
<dbReference type="FunFam" id="3.40.309.10:FF:000004">
    <property type="entry name" value="Succinate-semialdehyde dehydrogenase I"/>
    <property type="match status" value="1"/>
</dbReference>
<protein>
    <submittedName>
        <fullName evidence="6">Succinate-semialdehyde dehydrogenase/glutarate-semialdehyde dehydrogenase</fullName>
    </submittedName>
</protein>
<reference evidence="6 7" key="1">
    <citation type="submission" date="2019-03" db="EMBL/GenBank/DDBJ databases">
        <title>Genomic Encyclopedia of Type Strains, Phase IV (KMG-IV): sequencing the most valuable type-strain genomes for metagenomic binning, comparative biology and taxonomic classification.</title>
        <authorList>
            <person name="Goeker M."/>
        </authorList>
    </citation>
    <scope>NUCLEOTIDE SEQUENCE [LARGE SCALE GENOMIC DNA]</scope>
    <source>
        <strain evidence="6 7">DSM 19377</strain>
    </source>
</reference>
<dbReference type="AlphaFoldDB" id="A0A4R2PA49"/>
<evidence type="ECO:0000256" key="1">
    <source>
        <dbReference type="ARBA" id="ARBA00009986"/>
    </source>
</evidence>
<sequence length="480" mass="52038">MLQTLNHMWINGEKVSLEETFEVINPASGEVIDHVPSGGEKETRLAVDAASAAFATWSKLTAKERSGYLLKWADNLEENRDQLALILTEEQGKPLSEAKGEIEGSAEFIRWYAEEGKRIYGDVIQGSSEEQRIMVFRQPVGVCGMITPWNFPGAMIARKAAPALASGCTVVLKPASQTPRIAIAMIEQLLATGIPGGVVNIVTGNPRVIGKTLFEDERVRKISFTGSTHIGKQLMRQAADQVKRISLELGGNAPVIVFPDADLDKAAEAIVGNKFENCGQMCNGINVIFAHQDIQTALTEKIVSRVQELEVGNGKDPVQLGPLVSDDAVLNVEQLVNDARQKGADVLVGGSRLKDGMYSSGAFYAPTVLTNVTLDMAMTKEEIFGPVAPILTFKDEKGVLQFSRQNQCGLAAYFFTKDINRVYRMAEGLDVGMVGVNGTQLSVPQAPFGGIKESGMGREGGHYGLDEFLEVKYISLTLED</sequence>
<dbReference type="FunFam" id="3.40.605.10:FF:000005">
    <property type="entry name" value="Succinate-semialdehyde dehydrogenase I"/>
    <property type="match status" value="1"/>
</dbReference>
<dbReference type="InterPro" id="IPR029510">
    <property type="entry name" value="Ald_DH_CS_GLU"/>
</dbReference>
<dbReference type="PANTHER" id="PTHR43353">
    <property type="entry name" value="SUCCINATE-SEMIALDEHYDE DEHYDROGENASE, MITOCHONDRIAL"/>
    <property type="match status" value="1"/>
</dbReference>
<dbReference type="RefSeq" id="WP_279389162.1">
    <property type="nucleotide sequence ID" value="NZ_SLXK01000003.1"/>
</dbReference>
<accession>A0A4R2PA49</accession>
<dbReference type="InterPro" id="IPR016162">
    <property type="entry name" value="Ald_DH_N"/>
</dbReference>
<evidence type="ECO:0000313" key="6">
    <source>
        <dbReference type="EMBL" id="TCP31238.1"/>
    </source>
</evidence>
<organism evidence="6 7">
    <name type="scientific">Scopulibacillus darangshiensis</name>
    <dbReference type="NCBI Taxonomy" id="442528"/>
    <lineage>
        <taxon>Bacteria</taxon>
        <taxon>Bacillati</taxon>
        <taxon>Bacillota</taxon>
        <taxon>Bacilli</taxon>
        <taxon>Bacillales</taxon>
        <taxon>Sporolactobacillaceae</taxon>
        <taxon>Scopulibacillus</taxon>
    </lineage>
</organism>
<evidence type="ECO:0000256" key="4">
    <source>
        <dbReference type="RuleBase" id="RU003345"/>
    </source>
</evidence>
<dbReference type="InterPro" id="IPR015590">
    <property type="entry name" value="Aldehyde_DH_dom"/>
</dbReference>
<dbReference type="GO" id="GO:0004777">
    <property type="term" value="F:succinate-semialdehyde dehydrogenase (NAD+) activity"/>
    <property type="evidence" value="ECO:0007669"/>
    <property type="project" value="TreeGrafter"/>
</dbReference>
<comment type="caution">
    <text evidence="6">The sequence shown here is derived from an EMBL/GenBank/DDBJ whole genome shotgun (WGS) entry which is preliminary data.</text>
</comment>
<dbReference type="InterPro" id="IPR016163">
    <property type="entry name" value="Ald_DH_C"/>
</dbReference>
<dbReference type="GO" id="GO:0009450">
    <property type="term" value="P:gamma-aminobutyric acid catabolic process"/>
    <property type="evidence" value="ECO:0007669"/>
    <property type="project" value="TreeGrafter"/>
</dbReference>
<dbReference type="PROSITE" id="PS00070">
    <property type="entry name" value="ALDEHYDE_DEHYDR_CYS"/>
    <property type="match status" value="1"/>
</dbReference>
<proteinExistence type="inferred from homology"/>
<name>A0A4R2PA49_9BACL</name>
<evidence type="ECO:0000256" key="3">
    <source>
        <dbReference type="PROSITE-ProRule" id="PRU10007"/>
    </source>
</evidence>
<dbReference type="FunFam" id="3.40.605.10:FF:000026">
    <property type="entry name" value="Aldehyde dehydrogenase, putative"/>
    <property type="match status" value="1"/>
</dbReference>
<dbReference type="Proteomes" id="UP000295416">
    <property type="component" value="Unassembled WGS sequence"/>
</dbReference>
<evidence type="ECO:0000313" key="7">
    <source>
        <dbReference type="Proteomes" id="UP000295416"/>
    </source>
</evidence>
<dbReference type="InterPro" id="IPR016161">
    <property type="entry name" value="Ald_DH/histidinol_DH"/>
</dbReference>
<feature type="active site" evidence="3">
    <location>
        <position position="248"/>
    </location>
</feature>
<dbReference type="InterPro" id="IPR016160">
    <property type="entry name" value="Ald_DH_CS_CYS"/>
</dbReference>
<evidence type="ECO:0000259" key="5">
    <source>
        <dbReference type="Pfam" id="PF00171"/>
    </source>
</evidence>
<dbReference type="SUPFAM" id="SSF53720">
    <property type="entry name" value="ALDH-like"/>
    <property type="match status" value="1"/>
</dbReference>
<dbReference type="InterPro" id="IPR050740">
    <property type="entry name" value="Aldehyde_DH_Superfamily"/>
</dbReference>
<evidence type="ECO:0000256" key="2">
    <source>
        <dbReference type="ARBA" id="ARBA00023002"/>
    </source>
</evidence>
<dbReference type="CDD" id="cd07103">
    <property type="entry name" value="ALDH_F5_SSADH_GabD"/>
    <property type="match status" value="1"/>
</dbReference>